<proteinExistence type="predicted"/>
<evidence type="ECO:0000313" key="3">
    <source>
        <dbReference type="Proteomes" id="UP001526426"/>
    </source>
</evidence>
<dbReference type="Proteomes" id="UP001526426">
    <property type="component" value="Unassembled WGS sequence"/>
</dbReference>
<accession>A0ABT3L214</accession>
<dbReference type="Pfam" id="PF09651">
    <property type="entry name" value="Cas_APE2256"/>
    <property type="match status" value="1"/>
</dbReference>
<protein>
    <submittedName>
        <fullName evidence="2">CRISPR-associated protein</fullName>
    </submittedName>
</protein>
<organism evidence="2 3">
    <name type="scientific">Spirulina subsalsa FACHB-351</name>
    <dbReference type="NCBI Taxonomy" id="234711"/>
    <lineage>
        <taxon>Bacteria</taxon>
        <taxon>Bacillati</taxon>
        <taxon>Cyanobacteriota</taxon>
        <taxon>Cyanophyceae</taxon>
        <taxon>Spirulinales</taxon>
        <taxon>Spirulinaceae</taxon>
        <taxon>Spirulina</taxon>
    </lineage>
</organism>
<dbReference type="Gene3D" id="3.40.50.10770">
    <property type="entry name" value="Hypothetical protein VC1899 like domain (Restriction endonuclease-like)"/>
    <property type="match status" value="1"/>
</dbReference>
<comment type="caution">
    <text evidence="2">The sequence shown here is derived from an EMBL/GenBank/DDBJ whole genome shotgun (WGS) entry which is preliminary data.</text>
</comment>
<feature type="domain" description="CRISPR system ring nuclease SSO1393-like" evidence="1">
    <location>
        <begin position="59"/>
        <end position="185"/>
    </location>
</feature>
<dbReference type="EMBL" id="JAIHOM010000015">
    <property type="protein sequence ID" value="MCW6035548.1"/>
    <property type="molecule type" value="Genomic_DNA"/>
</dbReference>
<dbReference type="RefSeq" id="WP_265263245.1">
    <property type="nucleotide sequence ID" value="NZ_JAIHOM010000015.1"/>
</dbReference>
<gene>
    <name evidence="2" type="ORF">K4A83_04565</name>
</gene>
<reference evidence="2 3" key="1">
    <citation type="submission" date="2021-08" db="EMBL/GenBank/DDBJ databases">
        <title>Draft genome sequence of Spirulina subsalsa with high tolerance to salinity and hype-accumulation of phycocyanin.</title>
        <authorList>
            <person name="Pei H."/>
            <person name="Jiang L."/>
        </authorList>
    </citation>
    <scope>NUCLEOTIDE SEQUENCE [LARGE SCALE GENOMIC DNA]</scope>
    <source>
        <strain evidence="2 3">FACHB-351</strain>
    </source>
</reference>
<evidence type="ECO:0000259" key="1">
    <source>
        <dbReference type="Pfam" id="PF09651"/>
    </source>
</evidence>
<keyword evidence="3" id="KW-1185">Reference proteome</keyword>
<dbReference type="NCBIfam" id="TIGR02619">
    <property type="entry name" value="putative CRISPR-associated protein, APE2256 family"/>
    <property type="match status" value="1"/>
</dbReference>
<dbReference type="InterPro" id="IPR013442">
    <property type="entry name" value="SSO1393-like"/>
</dbReference>
<evidence type="ECO:0000313" key="2">
    <source>
        <dbReference type="EMBL" id="MCW6035548.1"/>
    </source>
</evidence>
<sequence>MQTIIMTVGTSLRTNSDRDLPNEQKRPWVTNKNKFEDQRIFNSIDQPLTWMKTAELELISAETNTLWRLDPDKNDRILLLHSATPSGQECAEVLQNYFKTCLEQNYVDIEPIPDINYELDESGSALEQMASLLRERIQQADGIVTLAATGGFKAQTMVMGLVGNALGVPVCYIHEAYKALVYLPYINTSGQPEGRVQRNYGSKLPESGRSRNPVIQVQGEKQGHHRPKSWKKVEKILQDLPWVDLVRFDAQAFSAPKNGVKGSPRDLDDGRKVLWLHLHESDQSHIAVSIETTGYTPEHLKAAATELRERLGRIF</sequence>
<name>A0ABT3L214_9CYAN</name>